<name>A0ABQ4T039_9HYPH</name>
<evidence type="ECO:0000259" key="3">
    <source>
        <dbReference type="Pfam" id="PF13717"/>
    </source>
</evidence>
<gene>
    <name evidence="4" type="ORF">AOPFMNJM_4040</name>
</gene>
<sequence>MMLTCPSCASSFRIDPDKLGPEGRSVRCGACRETWFVSPAEVIAAQAEALGAAPASASPPKPEPDADLDTDLDAWGLAEAAVAEPAQGDAAPAPPPEAAPPGPVLDNVPPAPRRKGKPRGRPAKKAPKRKGLSPAAAAVLALIAALPLACLARVPIVRAMPQTAGLYARIGLPVNLRGIEIRDVDAFRNPGGPGQPAELVIEGDILGVARGDAPVPPMEVEIRDGDGRTLTSLPVPAPRAVLAEGERARFRARFLDSPEAGRSIEVRFADAEPGTDARRAH</sequence>
<organism evidence="4 5">
    <name type="scientific">Methylobacterium jeotgali</name>
    <dbReference type="NCBI Taxonomy" id="381630"/>
    <lineage>
        <taxon>Bacteria</taxon>
        <taxon>Pseudomonadati</taxon>
        <taxon>Pseudomonadota</taxon>
        <taxon>Alphaproteobacteria</taxon>
        <taxon>Hyphomicrobiales</taxon>
        <taxon>Methylobacteriaceae</taxon>
        <taxon>Methylobacterium</taxon>
    </lineage>
</organism>
<keyword evidence="2" id="KW-0812">Transmembrane</keyword>
<comment type="caution">
    <text evidence="4">The sequence shown here is derived from an EMBL/GenBank/DDBJ whole genome shotgun (WGS) entry which is preliminary data.</text>
</comment>
<protein>
    <recommendedName>
        <fullName evidence="3">Zinc finger/thioredoxin putative domain-containing protein</fullName>
    </recommendedName>
</protein>
<keyword evidence="2" id="KW-1133">Transmembrane helix</keyword>
<evidence type="ECO:0000256" key="2">
    <source>
        <dbReference type="SAM" id="Phobius"/>
    </source>
</evidence>
<dbReference type="NCBIfam" id="TIGR02098">
    <property type="entry name" value="MJ0042_CXXC"/>
    <property type="match status" value="1"/>
</dbReference>
<feature type="compositionally biased region" description="Basic residues" evidence="1">
    <location>
        <begin position="112"/>
        <end position="130"/>
    </location>
</feature>
<reference evidence="4" key="1">
    <citation type="journal article" date="2021" name="Front. Microbiol.">
        <title>Comprehensive Comparative Genomics and Phenotyping of Methylobacterium Species.</title>
        <authorList>
            <person name="Alessa O."/>
            <person name="Ogura Y."/>
            <person name="Fujitani Y."/>
            <person name="Takami H."/>
            <person name="Hayashi T."/>
            <person name="Sahin N."/>
            <person name="Tani A."/>
        </authorList>
    </citation>
    <scope>NUCLEOTIDE SEQUENCE</scope>
    <source>
        <strain evidence="4">LMG 23639</strain>
    </source>
</reference>
<dbReference type="RefSeq" id="WP_238278620.1">
    <property type="nucleotide sequence ID" value="NZ_BPQR01000085.1"/>
</dbReference>
<reference evidence="4" key="2">
    <citation type="submission" date="2021-08" db="EMBL/GenBank/DDBJ databases">
        <authorList>
            <person name="Tani A."/>
            <person name="Ola A."/>
            <person name="Ogura Y."/>
            <person name="Katsura K."/>
            <person name="Hayashi T."/>
        </authorList>
    </citation>
    <scope>NUCLEOTIDE SEQUENCE</scope>
    <source>
        <strain evidence="4">LMG 23639</strain>
    </source>
</reference>
<feature type="transmembrane region" description="Helical" evidence="2">
    <location>
        <begin position="131"/>
        <end position="154"/>
    </location>
</feature>
<keyword evidence="2" id="KW-0472">Membrane</keyword>
<dbReference type="Pfam" id="PF13717">
    <property type="entry name" value="Zn_ribbon_4"/>
    <property type="match status" value="1"/>
</dbReference>
<proteinExistence type="predicted"/>
<evidence type="ECO:0000313" key="4">
    <source>
        <dbReference type="EMBL" id="GJE08697.1"/>
    </source>
</evidence>
<dbReference type="InterPro" id="IPR011723">
    <property type="entry name" value="Znf/thioredoxin_put"/>
</dbReference>
<feature type="domain" description="Zinc finger/thioredoxin putative" evidence="3">
    <location>
        <begin position="1"/>
        <end position="36"/>
    </location>
</feature>
<evidence type="ECO:0000256" key="1">
    <source>
        <dbReference type="SAM" id="MobiDB-lite"/>
    </source>
</evidence>
<accession>A0ABQ4T039</accession>
<evidence type="ECO:0000313" key="5">
    <source>
        <dbReference type="Proteomes" id="UP001055102"/>
    </source>
</evidence>
<feature type="compositionally biased region" description="Pro residues" evidence="1">
    <location>
        <begin position="92"/>
        <end position="103"/>
    </location>
</feature>
<keyword evidence="5" id="KW-1185">Reference proteome</keyword>
<dbReference type="EMBL" id="BPQR01000085">
    <property type="protein sequence ID" value="GJE08697.1"/>
    <property type="molecule type" value="Genomic_DNA"/>
</dbReference>
<feature type="region of interest" description="Disordered" evidence="1">
    <location>
        <begin position="83"/>
        <end position="130"/>
    </location>
</feature>
<dbReference type="Proteomes" id="UP001055102">
    <property type="component" value="Unassembled WGS sequence"/>
</dbReference>